<keyword evidence="3" id="KW-1185">Reference proteome</keyword>
<evidence type="ECO:0000256" key="1">
    <source>
        <dbReference type="SAM" id="SignalP"/>
    </source>
</evidence>
<proteinExistence type="predicted"/>
<feature type="signal peptide" evidence="1">
    <location>
        <begin position="1"/>
        <end position="23"/>
    </location>
</feature>
<feature type="chain" id="PRO_5025024531" evidence="1">
    <location>
        <begin position="24"/>
        <end position="72"/>
    </location>
</feature>
<comment type="caution">
    <text evidence="2">The sequence shown here is derived from an EMBL/GenBank/DDBJ whole genome shotgun (WGS) entry which is preliminary data.</text>
</comment>
<reference evidence="2 3" key="1">
    <citation type="journal article" date="2019" name="PLoS ONE">
        <title>Genomic analyses reveal an absence of contemporary introgressive admixture between fin whales and blue whales, despite known hybrids.</title>
        <authorList>
            <person name="Westbury M.V."/>
            <person name="Petersen B."/>
            <person name="Lorenzen E.D."/>
        </authorList>
    </citation>
    <scope>NUCLEOTIDE SEQUENCE [LARGE SCALE GENOMIC DNA]</scope>
    <source>
        <strain evidence="2">FinWhale-01</strain>
    </source>
</reference>
<name>A0A643C448_BALPH</name>
<keyword evidence="1" id="KW-0732">Signal</keyword>
<protein>
    <submittedName>
        <fullName evidence="2">Uncharacterized protein</fullName>
    </submittedName>
</protein>
<accession>A0A643C448</accession>
<feature type="non-terminal residue" evidence="2">
    <location>
        <position position="72"/>
    </location>
</feature>
<dbReference type="EMBL" id="SGJD01002646">
    <property type="protein sequence ID" value="KAB0394934.1"/>
    <property type="molecule type" value="Genomic_DNA"/>
</dbReference>
<sequence>LRCLGFCFLAFFSTLRLIGRCPAEANREARRARKRSRARRARACSFLAASCPTSRPCCCPRRRRATTRPRAS</sequence>
<dbReference type="AlphaFoldDB" id="A0A643C448"/>
<organism evidence="2 3">
    <name type="scientific">Balaenoptera physalus</name>
    <name type="common">Fin whale</name>
    <name type="synonym">Balaena physalus</name>
    <dbReference type="NCBI Taxonomy" id="9770"/>
    <lineage>
        <taxon>Eukaryota</taxon>
        <taxon>Metazoa</taxon>
        <taxon>Chordata</taxon>
        <taxon>Craniata</taxon>
        <taxon>Vertebrata</taxon>
        <taxon>Euteleostomi</taxon>
        <taxon>Mammalia</taxon>
        <taxon>Eutheria</taxon>
        <taxon>Laurasiatheria</taxon>
        <taxon>Artiodactyla</taxon>
        <taxon>Whippomorpha</taxon>
        <taxon>Cetacea</taxon>
        <taxon>Mysticeti</taxon>
        <taxon>Balaenopteridae</taxon>
        <taxon>Balaenoptera</taxon>
    </lineage>
</organism>
<evidence type="ECO:0000313" key="2">
    <source>
        <dbReference type="EMBL" id="KAB0394934.1"/>
    </source>
</evidence>
<dbReference type="Proteomes" id="UP000437017">
    <property type="component" value="Unassembled WGS sequence"/>
</dbReference>
<evidence type="ECO:0000313" key="3">
    <source>
        <dbReference type="Proteomes" id="UP000437017"/>
    </source>
</evidence>
<gene>
    <name evidence="2" type="ORF">E2I00_006381</name>
</gene>
<feature type="non-terminal residue" evidence="2">
    <location>
        <position position="1"/>
    </location>
</feature>